<comment type="similarity">
    <text evidence="1 9 10">Belongs to the ferrochelatase family.</text>
</comment>
<dbReference type="HAMAP" id="MF_00323">
    <property type="entry name" value="Ferrochelatase"/>
    <property type="match status" value="1"/>
</dbReference>
<evidence type="ECO:0000256" key="7">
    <source>
        <dbReference type="ARBA" id="ARBA00023244"/>
    </source>
</evidence>
<dbReference type="FunFam" id="3.40.50.1400:FF:000002">
    <property type="entry name" value="Ferrochelatase"/>
    <property type="match status" value="1"/>
</dbReference>
<sequence length="339" mass="38525">MQFSGPEPDNDIPARTGILLINLGTPDSTSVGDVRRYLKQFLSDPRVIETPRLLWWLILNGVILRIRPARSAAAYRKVWTEQGSPLLFHTQAIAEKLEKAVQDAQQTPVSVVTAMRYGQPSIADGLEQLRQKNARRILVLPLYPQYSASTTASTFDEISRVLRGWRWIPELRFINHYHDQPGYIKALANSVRDYWNKNGEPDRLLLSFHGIPQSYQDKGDPYGRECNTTARLIAEQLGLADDQWSISFQSRVGTQVWLKPYTDETLKQWGAEGVGRVDVVCPGFPADCLETIEEIGEENRDYFLEAGGKSYHYIPSLNSSDAHIESLKELTKLHLWQDV</sequence>
<dbReference type="NCBIfam" id="TIGR00109">
    <property type="entry name" value="hemH"/>
    <property type="match status" value="1"/>
</dbReference>
<evidence type="ECO:0000256" key="3">
    <source>
        <dbReference type="ARBA" id="ARBA00022723"/>
    </source>
</evidence>
<comment type="subcellular location">
    <subcellularLocation>
        <location evidence="9 10">Cytoplasm</location>
    </subcellularLocation>
</comment>
<evidence type="ECO:0000256" key="2">
    <source>
        <dbReference type="ARBA" id="ARBA00022490"/>
    </source>
</evidence>
<name>A0A558CSF2_9GAMM</name>
<feature type="binding site" evidence="9">
    <location>
        <position position="290"/>
    </location>
    <ligand>
        <name>Fe(2+)</name>
        <dbReference type="ChEBI" id="CHEBI:29033"/>
    </ligand>
</feature>
<comment type="catalytic activity">
    <reaction evidence="8">
        <text>Fe-coproporphyrin III + 2 H(+) = coproporphyrin III + Fe(2+)</text>
        <dbReference type="Rhea" id="RHEA:49572"/>
        <dbReference type="ChEBI" id="CHEBI:15378"/>
        <dbReference type="ChEBI" id="CHEBI:29033"/>
        <dbReference type="ChEBI" id="CHEBI:68438"/>
        <dbReference type="ChEBI" id="CHEBI:131725"/>
        <dbReference type="EC" id="4.99.1.9"/>
    </reaction>
    <physiologicalReaction direction="right-to-left" evidence="8">
        <dbReference type="Rhea" id="RHEA:49574"/>
    </physiologicalReaction>
</comment>
<dbReference type="InterPro" id="IPR001015">
    <property type="entry name" value="Ferrochelatase"/>
</dbReference>
<reference evidence="11 12" key="1">
    <citation type="submission" date="2019-07" db="EMBL/GenBank/DDBJ databases">
        <title>The pathways for chlorine oxyanion respiration interact through the shared metabolite chlorate.</title>
        <authorList>
            <person name="Barnum T.P."/>
            <person name="Cheng Y."/>
            <person name="Hill K.A."/>
            <person name="Lucas L.N."/>
            <person name="Carlson H.K."/>
            <person name="Coates J.D."/>
        </authorList>
    </citation>
    <scope>NUCLEOTIDE SEQUENCE [LARGE SCALE GENOMIC DNA]</scope>
    <source>
        <strain evidence="11">BK-3</strain>
    </source>
</reference>
<comment type="catalytic activity">
    <reaction evidence="9 10">
        <text>heme b + 2 H(+) = protoporphyrin IX + Fe(2+)</text>
        <dbReference type="Rhea" id="RHEA:22584"/>
        <dbReference type="ChEBI" id="CHEBI:15378"/>
        <dbReference type="ChEBI" id="CHEBI:29033"/>
        <dbReference type="ChEBI" id="CHEBI:57306"/>
        <dbReference type="ChEBI" id="CHEBI:60344"/>
        <dbReference type="EC" id="4.98.1.1"/>
    </reaction>
</comment>
<dbReference type="UniPathway" id="UPA00252">
    <property type="reaction ID" value="UER00325"/>
</dbReference>
<keyword evidence="4 9" id="KW-0408">Iron</keyword>
<dbReference type="Proteomes" id="UP000317355">
    <property type="component" value="Unassembled WGS sequence"/>
</dbReference>
<dbReference type="GO" id="GO:0005737">
    <property type="term" value="C:cytoplasm"/>
    <property type="evidence" value="ECO:0007669"/>
    <property type="project" value="UniProtKB-SubCell"/>
</dbReference>
<dbReference type="CDD" id="cd03411">
    <property type="entry name" value="Ferrochelatase_N"/>
    <property type="match status" value="1"/>
</dbReference>
<dbReference type="PANTHER" id="PTHR11108:SF1">
    <property type="entry name" value="FERROCHELATASE, MITOCHONDRIAL"/>
    <property type="match status" value="1"/>
</dbReference>
<dbReference type="InterPro" id="IPR033659">
    <property type="entry name" value="Ferrochelatase_N"/>
</dbReference>
<feature type="binding site" evidence="9">
    <location>
        <position position="209"/>
    </location>
    <ligand>
        <name>Fe(2+)</name>
        <dbReference type="ChEBI" id="CHEBI:29033"/>
    </ligand>
</feature>
<protein>
    <recommendedName>
        <fullName evidence="9 10">Ferrochelatase</fullName>
        <ecNumber evidence="9 10">4.98.1.1</ecNumber>
    </recommendedName>
    <alternativeName>
        <fullName evidence="9">Heme synthase</fullName>
    </alternativeName>
    <alternativeName>
        <fullName evidence="9">Protoheme ferro-lyase</fullName>
    </alternativeName>
</protein>
<evidence type="ECO:0000256" key="1">
    <source>
        <dbReference type="ARBA" id="ARBA00007718"/>
    </source>
</evidence>
<evidence type="ECO:0000256" key="10">
    <source>
        <dbReference type="RuleBase" id="RU000607"/>
    </source>
</evidence>
<dbReference type="EC" id="4.98.1.1" evidence="9 10"/>
<dbReference type="PROSITE" id="PS00534">
    <property type="entry name" value="FERROCHELATASE"/>
    <property type="match status" value="1"/>
</dbReference>
<keyword evidence="6 9" id="KW-0456">Lyase</keyword>
<dbReference type="CDD" id="cd00419">
    <property type="entry name" value="Ferrochelatase_C"/>
    <property type="match status" value="1"/>
</dbReference>
<comment type="function">
    <text evidence="9 10">Catalyzes the ferrous insertion into protoporphyrin IX.</text>
</comment>
<keyword evidence="3 9" id="KW-0479">Metal-binding</keyword>
<accession>A0A558CSF2</accession>
<dbReference type="PANTHER" id="PTHR11108">
    <property type="entry name" value="FERROCHELATASE"/>
    <property type="match status" value="1"/>
</dbReference>
<evidence type="ECO:0000256" key="8">
    <source>
        <dbReference type="ARBA" id="ARBA00024536"/>
    </source>
</evidence>
<evidence type="ECO:0000256" key="4">
    <source>
        <dbReference type="ARBA" id="ARBA00023004"/>
    </source>
</evidence>
<dbReference type="GO" id="GO:0046872">
    <property type="term" value="F:metal ion binding"/>
    <property type="evidence" value="ECO:0007669"/>
    <property type="project" value="UniProtKB-KW"/>
</dbReference>
<proteinExistence type="inferred from homology"/>
<dbReference type="InterPro" id="IPR033644">
    <property type="entry name" value="Ferrochelatase_C"/>
</dbReference>
<comment type="caution">
    <text evidence="11">The sequence shown here is derived from an EMBL/GenBank/DDBJ whole genome shotgun (WGS) entry which is preliminary data.</text>
</comment>
<dbReference type="GO" id="GO:0004325">
    <property type="term" value="F:ferrochelatase activity"/>
    <property type="evidence" value="ECO:0007669"/>
    <property type="project" value="UniProtKB-UniRule"/>
</dbReference>
<dbReference type="GO" id="GO:0006783">
    <property type="term" value="P:heme biosynthetic process"/>
    <property type="evidence" value="ECO:0007669"/>
    <property type="project" value="UniProtKB-UniRule"/>
</dbReference>
<dbReference type="AlphaFoldDB" id="A0A558CSF2"/>
<evidence type="ECO:0000313" key="12">
    <source>
        <dbReference type="Proteomes" id="UP000317355"/>
    </source>
</evidence>
<keyword evidence="2 9" id="KW-0963">Cytoplasm</keyword>
<evidence type="ECO:0000313" key="11">
    <source>
        <dbReference type="EMBL" id="TVT51686.1"/>
    </source>
</evidence>
<dbReference type="EMBL" id="VMRY01000085">
    <property type="protein sequence ID" value="TVT51686.1"/>
    <property type="molecule type" value="Genomic_DNA"/>
</dbReference>
<keyword evidence="7 9" id="KW-0627">Porphyrin biosynthesis</keyword>
<evidence type="ECO:0000256" key="5">
    <source>
        <dbReference type="ARBA" id="ARBA00023133"/>
    </source>
</evidence>
<gene>
    <name evidence="9" type="primary">hemH</name>
    <name evidence="11" type="ORF">FHK82_15190</name>
</gene>
<dbReference type="Pfam" id="PF00762">
    <property type="entry name" value="Ferrochelatase"/>
    <property type="match status" value="1"/>
</dbReference>
<organism evidence="11 12">
    <name type="scientific">Sedimenticola thiotaurini</name>
    <dbReference type="NCBI Taxonomy" id="1543721"/>
    <lineage>
        <taxon>Bacteria</taxon>
        <taxon>Pseudomonadati</taxon>
        <taxon>Pseudomonadota</taxon>
        <taxon>Gammaproteobacteria</taxon>
        <taxon>Chromatiales</taxon>
        <taxon>Sedimenticolaceae</taxon>
        <taxon>Sedimenticola</taxon>
    </lineage>
</organism>
<dbReference type="InterPro" id="IPR019772">
    <property type="entry name" value="Ferrochelatase_AS"/>
</dbReference>
<dbReference type="Gene3D" id="3.40.50.1400">
    <property type="match status" value="2"/>
</dbReference>
<evidence type="ECO:0000256" key="6">
    <source>
        <dbReference type="ARBA" id="ARBA00023239"/>
    </source>
</evidence>
<dbReference type="SUPFAM" id="SSF53800">
    <property type="entry name" value="Chelatase"/>
    <property type="match status" value="1"/>
</dbReference>
<comment type="pathway">
    <text evidence="9 10">Porphyrin-containing compound metabolism; protoheme biosynthesis; protoheme from protoporphyrin-IX: step 1/1.</text>
</comment>
<keyword evidence="5 9" id="KW-0350">Heme biosynthesis</keyword>
<evidence type="ECO:0000256" key="9">
    <source>
        <dbReference type="HAMAP-Rule" id="MF_00323"/>
    </source>
</evidence>